<feature type="transmembrane region" description="Helical" evidence="6">
    <location>
        <begin position="310"/>
        <end position="333"/>
    </location>
</feature>
<feature type="transmembrane region" description="Helical" evidence="6">
    <location>
        <begin position="175"/>
        <end position="193"/>
    </location>
</feature>
<feature type="transmembrane region" description="Helical" evidence="6">
    <location>
        <begin position="129"/>
        <end position="154"/>
    </location>
</feature>
<feature type="transmembrane region" description="Helical" evidence="6">
    <location>
        <begin position="259"/>
        <end position="279"/>
    </location>
</feature>
<evidence type="ECO:0000256" key="2">
    <source>
        <dbReference type="ARBA" id="ARBA00022448"/>
    </source>
</evidence>
<feature type="transmembrane region" description="Helical" evidence="6">
    <location>
        <begin position="541"/>
        <end position="558"/>
    </location>
</feature>
<dbReference type="OrthoDB" id="28755at2759"/>
<feature type="transmembrane region" description="Helical" evidence="6">
    <location>
        <begin position="391"/>
        <end position="413"/>
    </location>
</feature>
<feature type="transmembrane region" description="Helical" evidence="6">
    <location>
        <begin position="20"/>
        <end position="38"/>
    </location>
</feature>
<keyword evidence="4 6" id="KW-1133">Transmembrane helix</keyword>
<dbReference type="Gene3D" id="1.20.1250.20">
    <property type="entry name" value="MFS general substrate transporter like domains"/>
    <property type="match status" value="1"/>
</dbReference>
<evidence type="ECO:0000313" key="8">
    <source>
        <dbReference type="Proteomes" id="UP000019804"/>
    </source>
</evidence>
<dbReference type="HOGENOM" id="CLU_018303_0_0_1"/>
<reference evidence="8" key="1">
    <citation type="journal article" date="2014" name="Nat. Commun.">
        <title>Genomic adaptations of the halophilic Dead Sea filamentous fungus Eurotium rubrum.</title>
        <authorList>
            <person name="Kis-Papo T."/>
            <person name="Weig A.R."/>
            <person name="Riley R."/>
            <person name="Persoh D."/>
            <person name="Salamov A."/>
            <person name="Sun H."/>
            <person name="Lipzen A."/>
            <person name="Wasser S.P."/>
            <person name="Rambold G."/>
            <person name="Grigoriev I.V."/>
            <person name="Nevo E."/>
        </authorList>
    </citation>
    <scope>NUCLEOTIDE SEQUENCE [LARGE SCALE GENOMIC DNA]</scope>
    <source>
        <strain evidence="8">CBS 135680</strain>
    </source>
</reference>
<dbReference type="AlphaFoldDB" id="A0A017SRP8"/>
<organism evidence="7 8">
    <name type="scientific">Aspergillus ruber (strain CBS 135680)</name>
    <dbReference type="NCBI Taxonomy" id="1388766"/>
    <lineage>
        <taxon>Eukaryota</taxon>
        <taxon>Fungi</taxon>
        <taxon>Dikarya</taxon>
        <taxon>Ascomycota</taxon>
        <taxon>Pezizomycotina</taxon>
        <taxon>Eurotiomycetes</taxon>
        <taxon>Eurotiomycetidae</taxon>
        <taxon>Eurotiales</taxon>
        <taxon>Aspergillaceae</taxon>
        <taxon>Aspergillus</taxon>
        <taxon>Aspergillus subgen. Aspergillus</taxon>
    </lineage>
</organism>
<protein>
    <submittedName>
        <fullName evidence="7">Sucrose transport protein</fullName>
    </submittedName>
</protein>
<keyword evidence="8" id="KW-1185">Reference proteome</keyword>
<feature type="transmembrane region" description="Helical" evidence="6">
    <location>
        <begin position="91"/>
        <end position="109"/>
    </location>
</feature>
<dbReference type="Proteomes" id="UP000019804">
    <property type="component" value="Unassembled WGS sequence"/>
</dbReference>
<sequence>MPQAARWVGTPSIKGRNESARMALLTFSLLGLQFTWSIEMTYCTPYLLQLGLTKSRTSLVWIAGPLSGLVIQPLIGVIADRSRSKFGRRRPFMIVGSLIVAACLLLLGWTSEIVNAFVKDPEKSQSATIALAVLSIYAVDFAINIVQACCRSLIVDTLPIPLQQSGSAWAGRMSAIGQLVGYGVGSIDTVRILGSFLGDTQFKQMTVIAALFLIASVLVTSYSVKERILITARDGDGEAGAMQVISQLLKTTMELPPRIQAICWAQFWAWIGWFPFLFYSTTWVGETYFRYEVPKGTTQSDDILGEVGRIGSLSLVVFSSITFVGSVILPFCVQSPDHKRSRFTPRPPPGVAALLTKITAIRPDLQTTWWMSHFVFAVTMIMAPFARSRAFATALVAVCGVPWAVTSWAPFAFMGVEINKLAMDPSLTARYSGVQMITSSSIRTGNYADPNTDTEMDVLRLNHHHGVDSDSEDEDVTSSVPSTGELAGIYLGVLNVYTTLPQFVGTFISWIVFSVLEPANAKRDDNSQEAMWMNLDKNSPNAISVCLFIGALSALVASEATRRMRYAR</sequence>
<evidence type="ECO:0000256" key="5">
    <source>
        <dbReference type="ARBA" id="ARBA00023136"/>
    </source>
</evidence>
<dbReference type="InterPro" id="IPR036259">
    <property type="entry name" value="MFS_trans_sf"/>
</dbReference>
<dbReference type="EMBL" id="KK088412">
    <property type="protein sequence ID" value="EYE99264.1"/>
    <property type="molecule type" value="Genomic_DNA"/>
</dbReference>
<evidence type="ECO:0000313" key="7">
    <source>
        <dbReference type="EMBL" id="EYE99264.1"/>
    </source>
</evidence>
<evidence type="ECO:0000256" key="3">
    <source>
        <dbReference type="ARBA" id="ARBA00022692"/>
    </source>
</evidence>
<name>A0A017SRP8_ASPRC</name>
<dbReference type="RefSeq" id="XP_040642952.1">
    <property type="nucleotide sequence ID" value="XM_040783648.1"/>
</dbReference>
<proteinExistence type="predicted"/>
<feature type="transmembrane region" description="Helical" evidence="6">
    <location>
        <begin position="205"/>
        <end position="224"/>
    </location>
</feature>
<dbReference type="PANTHER" id="PTHR19432:SF76">
    <property type="entry name" value="TRANSPORTER, PUTATIVE (EUROFUNG)-RELATED"/>
    <property type="match status" value="1"/>
</dbReference>
<evidence type="ECO:0000256" key="4">
    <source>
        <dbReference type="ARBA" id="ARBA00022989"/>
    </source>
</evidence>
<dbReference type="SUPFAM" id="SSF103473">
    <property type="entry name" value="MFS general substrate transporter"/>
    <property type="match status" value="1"/>
</dbReference>
<dbReference type="GO" id="GO:0005886">
    <property type="term" value="C:plasma membrane"/>
    <property type="evidence" value="ECO:0007669"/>
    <property type="project" value="TreeGrafter"/>
</dbReference>
<dbReference type="Pfam" id="PF13347">
    <property type="entry name" value="MFS_2"/>
    <property type="match status" value="1"/>
</dbReference>
<feature type="transmembrane region" description="Helical" evidence="6">
    <location>
        <begin position="58"/>
        <end position="79"/>
    </location>
</feature>
<dbReference type="PANTHER" id="PTHR19432">
    <property type="entry name" value="SUGAR TRANSPORTER"/>
    <property type="match status" value="1"/>
</dbReference>
<evidence type="ECO:0000256" key="6">
    <source>
        <dbReference type="SAM" id="Phobius"/>
    </source>
</evidence>
<comment type="subcellular location">
    <subcellularLocation>
        <location evidence="1">Membrane</location>
        <topology evidence="1">Multi-pass membrane protein</topology>
    </subcellularLocation>
</comment>
<accession>A0A017SRP8</accession>
<feature type="transmembrane region" description="Helical" evidence="6">
    <location>
        <begin position="489"/>
        <end position="513"/>
    </location>
</feature>
<dbReference type="GO" id="GO:0008506">
    <property type="term" value="F:sucrose:proton symporter activity"/>
    <property type="evidence" value="ECO:0007669"/>
    <property type="project" value="TreeGrafter"/>
</dbReference>
<gene>
    <name evidence="7" type="ORF">EURHEDRAFT_447094</name>
</gene>
<evidence type="ECO:0000256" key="1">
    <source>
        <dbReference type="ARBA" id="ARBA00004141"/>
    </source>
</evidence>
<feature type="transmembrane region" description="Helical" evidence="6">
    <location>
        <begin position="367"/>
        <end position="385"/>
    </location>
</feature>
<keyword evidence="5 6" id="KW-0472">Membrane</keyword>
<keyword evidence="2" id="KW-0813">Transport</keyword>
<dbReference type="GeneID" id="63698772"/>
<keyword evidence="3 6" id="KW-0812">Transmembrane</keyword>